<evidence type="ECO:0000313" key="8">
    <source>
        <dbReference type="EMBL" id="KAK1153763.1"/>
    </source>
</evidence>
<dbReference type="PANTHER" id="PTHR11220:SF1">
    <property type="entry name" value="HEME-BINDING PROTEIN 2"/>
    <property type="match status" value="1"/>
</dbReference>
<keyword evidence="9" id="KW-1185">Reference proteome</keyword>
<evidence type="ECO:0000256" key="5">
    <source>
        <dbReference type="ARBA" id="ARBA00037673"/>
    </source>
</evidence>
<protein>
    <recommendedName>
        <fullName evidence="6">Heme-binding protein 1</fullName>
    </recommendedName>
</protein>
<evidence type="ECO:0000313" key="9">
    <source>
        <dbReference type="Proteomes" id="UP001230051"/>
    </source>
</evidence>
<feature type="chain" id="PRO_5041966374" description="Heme-binding protein 1" evidence="7">
    <location>
        <begin position="24"/>
        <end position="219"/>
    </location>
</feature>
<dbReference type="InterPro" id="IPR011256">
    <property type="entry name" value="Reg_factor_effector_dom_sf"/>
</dbReference>
<dbReference type="AlphaFoldDB" id="A0AAD8CQD1"/>
<dbReference type="SUPFAM" id="SSF55136">
    <property type="entry name" value="Probable bacterial effector-binding domain"/>
    <property type="match status" value="1"/>
</dbReference>
<evidence type="ECO:0000256" key="3">
    <source>
        <dbReference type="ARBA" id="ARBA00011245"/>
    </source>
</evidence>
<dbReference type="Pfam" id="PF04832">
    <property type="entry name" value="SOUL"/>
    <property type="match status" value="1"/>
</dbReference>
<dbReference type="Gene3D" id="3.20.80.10">
    <property type="entry name" value="Regulatory factor, effector binding domain"/>
    <property type="match status" value="1"/>
</dbReference>
<dbReference type="EMBL" id="JAGXEW010000039">
    <property type="protein sequence ID" value="KAK1153763.1"/>
    <property type="molecule type" value="Genomic_DNA"/>
</dbReference>
<evidence type="ECO:0000256" key="6">
    <source>
        <dbReference type="ARBA" id="ARBA00040755"/>
    </source>
</evidence>
<dbReference type="PANTHER" id="PTHR11220">
    <property type="entry name" value="HEME-BINDING PROTEIN-RELATED"/>
    <property type="match status" value="1"/>
</dbReference>
<evidence type="ECO:0000256" key="1">
    <source>
        <dbReference type="ARBA" id="ARBA00004496"/>
    </source>
</evidence>
<evidence type="ECO:0000256" key="2">
    <source>
        <dbReference type="ARBA" id="ARBA00009817"/>
    </source>
</evidence>
<comment type="subunit">
    <text evidence="3">Monomer.</text>
</comment>
<dbReference type="Proteomes" id="UP001230051">
    <property type="component" value="Unassembled WGS sequence"/>
</dbReference>
<evidence type="ECO:0000256" key="7">
    <source>
        <dbReference type="SAM" id="SignalP"/>
    </source>
</evidence>
<keyword evidence="7" id="KW-0732">Signal</keyword>
<accession>A0AAD8CQD1</accession>
<feature type="signal peptide" evidence="7">
    <location>
        <begin position="1"/>
        <end position="23"/>
    </location>
</feature>
<comment type="similarity">
    <text evidence="2">Belongs to the HEBP family.</text>
</comment>
<dbReference type="FunFam" id="3.20.80.10:FF:000003">
    <property type="entry name" value="Heme-binding protein 1"/>
    <property type="match status" value="1"/>
</dbReference>
<evidence type="ECO:0000256" key="4">
    <source>
        <dbReference type="ARBA" id="ARBA00022490"/>
    </source>
</evidence>
<name>A0AAD8CQD1_ACIOX</name>
<comment type="function">
    <text evidence="5">May bind free porphyrinogens that may be present in the cell and thus facilitate removal of these potentially toxic compound. Binds with a high affinity to one molecule of heme or porphyrins. It binds metalloporphyrins, free porphyrins and N-methylprotoporphyrin with similar affinities.</text>
</comment>
<proteinExistence type="inferred from homology"/>
<dbReference type="InterPro" id="IPR006917">
    <property type="entry name" value="SOUL_heme-bd"/>
</dbReference>
<dbReference type="GO" id="GO:0020037">
    <property type="term" value="F:heme binding"/>
    <property type="evidence" value="ECO:0007669"/>
    <property type="project" value="TreeGrafter"/>
</dbReference>
<keyword evidence="4" id="KW-0963">Cytoplasm</keyword>
<dbReference type="GO" id="GO:0005737">
    <property type="term" value="C:cytoplasm"/>
    <property type="evidence" value="ECO:0007669"/>
    <property type="project" value="UniProtKB-SubCell"/>
</dbReference>
<sequence length="219" mass="24468">MGSVAAMGSLGFVLFSLLIATQANIRATATKCIETKECSAYDVICTNTDYEVRHYNASKWVSTSVQSYFMEMAAYDGFRKLFKYIKGANADSVHIDMTSPVLIKKSEARNMWEPVTYTISFLLPAAYQDAAPAPINGDVHFLEMPEMYAYVKSFGGWMLSVNAKLYSNLLSRELNAASASYNTTFYYGAGYNSPRTVFNRHNEVWYIAEGKPKCSGQQT</sequence>
<comment type="subcellular location">
    <subcellularLocation>
        <location evidence="1">Cytoplasm</location>
    </subcellularLocation>
</comment>
<reference evidence="8" key="1">
    <citation type="submission" date="2022-02" db="EMBL/GenBank/DDBJ databases">
        <title>Atlantic sturgeon de novo genome assembly.</title>
        <authorList>
            <person name="Stock M."/>
            <person name="Klopp C."/>
            <person name="Guiguen Y."/>
            <person name="Cabau C."/>
            <person name="Parinello H."/>
            <person name="Santidrian Yebra-Pimentel E."/>
            <person name="Kuhl H."/>
            <person name="Dirks R.P."/>
            <person name="Guessner J."/>
            <person name="Wuertz S."/>
            <person name="Du K."/>
            <person name="Schartl M."/>
        </authorList>
    </citation>
    <scope>NUCLEOTIDE SEQUENCE</scope>
    <source>
        <strain evidence="8">STURGEONOMICS-FGT-2020</strain>
        <tissue evidence="8">Whole blood</tissue>
    </source>
</reference>
<organism evidence="8 9">
    <name type="scientific">Acipenser oxyrinchus oxyrinchus</name>
    <dbReference type="NCBI Taxonomy" id="40147"/>
    <lineage>
        <taxon>Eukaryota</taxon>
        <taxon>Metazoa</taxon>
        <taxon>Chordata</taxon>
        <taxon>Craniata</taxon>
        <taxon>Vertebrata</taxon>
        <taxon>Euteleostomi</taxon>
        <taxon>Actinopterygii</taxon>
        <taxon>Chondrostei</taxon>
        <taxon>Acipenseriformes</taxon>
        <taxon>Acipenseridae</taxon>
        <taxon>Acipenser</taxon>
    </lineage>
</organism>
<comment type="caution">
    <text evidence="8">The sequence shown here is derived from an EMBL/GenBank/DDBJ whole genome shotgun (WGS) entry which is preliminary data.</text>
</comment>
<gene>
    <name evidence="8" type="primary">HEBP2</name>
    <name evidence="8" type="ORF">AOXY_G29434</name>
</gene>